<protein>
    <submittedName>
        <fullName evidence="3">Alpha/beta hydrolase</fullName>
    </submittedName>
</protein>
<dbReference type="InterPro" id="IPR050300">
    <property type="entry name" value="GDXG_lipolytic_enzyme"/>
</dbReference>
<dbReference type="GO" id="GO:0016787">
    <property type="term" value="F:hydrolase activity"/>
    <property type="evidence" value="ECO:0007669"/>
    <property type="project" value="UniProtKB-KW"/>
</dbReference>
<sequence length="313" mass="36410">MFRKIFKKLLRKAQIDIKNGDSKYIAMQKDVKDIEIKTYSYIEDNNPYHRLNIYLPKNIDLVKKYPLIIDIHGGGWFYGDKDLNGLFAMEIARNGFIVLTMSYRLFIDGATLNDMLIDIDSSIRYILNCESLPINKNKISFCGDSAGGQLALLLLSIYNSKFLSNIYSIKPIDIKVNSLILNHPAPFIHNIPITPKNKILNKFLQRYFNLDLFGKFYKSTPNYLFSDGHYFLNFFDKSIPILLIGSKGDELTHKQVDDLLNIFKENGFNYDYYYEDSLEANHVYNVTRPFLDVSKKCNAFIIEFLNKNFNEQS</sequence>
<dbReference type="AlphaFoldDB" id="A0A9D9GXD7"/>
<dbReference type="EMBL" id="JADIMY010000086">
    <property type="protein sequence ID" value="MBO8427762.1"/>
    <property type="molecule type" value="Genomic_DNA"/>
</dbReference>
<gene>
    <name evidence="3" type="ORF">IAC58_04345</name>
</gene>
<feature type="domain" description="BD-FAE-like" evidence="2">
    <location>
        <begin position="51"/>
        <end position="165"/>
    </location>
</feature>
<accession>A0A9D9GXD7</accession>
<comment type="caution">
    <text evidence="3">The sequence shown here is derived from an EMBL/GenBank/DDBJ whole genome shotgun (WGS) entry which is preliminary data.</text>
</comment>
<organism evidence="3 4">
    <name type="scientific">Candidatus Onthovivens merdipullorum</name>
    <dbReference type="NCBI Taxonomy" id="2840889"/>
    <lineage>
        <taxon>Bacteria</taxon>
        <taxon>Bacillati</taxon>
        <taxon>Bacillota</taxon>
        <taxon>Bacilli</taxon>
        <taxon>Bacillales</taxon>
        <taxon>Candidatus Onthovivens</taxon>
    </lineage>
</organism>
<keyword evidence="1 3" id="KW-0378">Hydrolase</keyword>
<proteinExistence type="predicted"/>
<dbReference type="Gene3D" id="3.40.50.1820">
    <property type="entry name" value="alpha/beta hydrolase"/>
    <property type="match status" value="1"/>
</dbReference>
<dbReference type="Pfam" id="PF20434">
    <property type="entry name" value="BD-FAE"/>
    <property type="match status" value="1"/>
</dbReference>
<name>A0A9D9GXD7_9BACL</name>
<dbReference type="InterPro" id="IPR049492">
    <property type="entry name" value="BD-FAE-like_dom"/>
</dbReference>
<dbReference type="PANTHER" id="PTHR48081">
    <property type="entry name" value="AB HYDROLASE SUPERFAMILY PROTEIN C4A8.06C"/>
    <property type="match status" value="1"/>
</dbReference>
<dbReference type="InterPro" id="IPR029058">
    <property type="entry name" value="AB_hydrolase_fold"/>
</dbReference>
<evidence type="ECO:0000313" key="4">
    <source>
        <dbReference type="Proteomes" id="UP000823613"/>
    </source>
</evidence>
<evidence type="ECO:0000259" key="2">
    <source>
        <dbReference type="Pfam" id="PF20434"/>
    </source>
</evidence>
<dbReference type="SUPFAM" id="SSF53474">
    <property type="entry name" value="alpha/beta-Hydrolases"/>
    <property type="match status" value="1"/>
</dbReference>
<reference evidence="3" key="1">
    <citation type="submission" date="2020-10" db="EMBL/GenBank/DDBJ databases">
        <authorList>
            <person name="Gilroy R."/>
        </authorList>
    </citation>
    <scope>NUCLEOTIDE SEQUENCE</scope>
    <source>
        <strain evidence="3">11159</strain>
    </source>
</reference>
<reference evidence="3" key="2">
    <citation type="journal article" date="2021" name="PeerJ">
        <title>Extensive microbial diversity within the chicken gut microbiome revealed by metagenomics and culture.</title>
        <authorList>
            <person name="Gilroy R."/>
            <person name="Ravi A."/>
            <person name="Getino M."/>
            <person name="Pursley I."/>
            <person name="Horton D.L."/>
            <person name="Alikhan N.F."/>
            <person name="Baker D."/>
            <person name="Gharbi K."/>
            <person name="Hall N."/>
            <person name="Watson M."/>
            <person name="Adriaenssens E.M."/>
            <person name="Foster-Nyarko E."/>
            <person name="Jarju S."/>
            <person name="Secka A."/>
            <person name="Antonio M."/>
            <person name="Oren A."/>
            <person name="Chaudhuri R.R."/>
            <person name="La Ragione R."/>
            <person name="Hildebrand F."/>
            <person name="Pallen M.J."/>
        </authorList>
    </citation>
    <scope>NUCLEOTIDE SEQUENCE</scope>
    <source>
        <strain evidence="3">11159</strain>
    </source>
</reference>
<dbReference type="Proteomes" id="UP000823613">
    <property type="component" value="Unassembled WGS sequence"/>
</dbReference>
<evidence type="ECO:0000256" key="1">
    <source>
        <dbReference type="ARBA" id="ARBA00022801"/>
    </source>
</evidence>
<evidence type="ECO:0000313" key="3">
    <source>
        <dbReference type="EMBL" id="MBO8427762.1"/>
    </source>
</evidence>